<comment type="function">
    <text evidence="7">Component of the SMC5-SMC6 complex, that promotes sister chromatid alignment after DNA damage and facilitates double-stranded DNA breaks (DSBs) repair via homologous recombination between sister chromatids.</text>
</comment>
<organism evidence="11 12">
    <name type="scientific">Mucor saturninus</name>
    <dbReference type="NCBI Taxonomy" id="64648"/>
    <lineage>
        <taxon>Eukaryota</taxon>
        <taxon>Fungi</taxon>
        <taxon>Fungi incertae sedis</taxon>
        <taxon>Mucoromycota</taxon>
        <taxon>Mucoromycotina</taxon>
        <taxon>Mucoromycetes</taxon>
        <taxon>Mucorales</taxon>
        <taxon>Mucorineae</taxon>
        <taxon>Mucoraceae</taxon>
        <taxon>Mucor</taxon>
    </lineage>
</organism>
<feature type="region of interest" description="Disordered" evidence="8">
    <location>
        <begin position="1"/>
        <end position="33"/>
    </location>
</feature>
<keyword evidence="12" id="KW-1185">Reference proteome</keyword>
<accession>A0A8H7R2K7</accession>
<comment type="similarity">
    <text evidence="2 7">Belongs to the NSE4 family.</text>
</comment>
<proteinExistence type="inferred from homology"/>
<dbReference type="OrthoDB" id="361242at2759"/>
<dbReference type="Proteomes" id="UP000603453">
    <property type="component" value="Unassembled WGS sequence"/>
</dbReference>
<comment type="subunit">
    <text evidence="7">Component of the SMC5-SMC6 complex.</text>
</comment>
<feature type="compositionally biased region" description="Basic and acidic residues" evidence="8">
    <location>
        <begin position="7"/>
        <end position="21"/>
    </location>
</feature>
<evidence type="ECO:0000256" key="3">
    <source>
        <dbReference type="ARBA" id="ARBA00022763"/>
    </source>
</evidence>
<dbReference type="InterPro" id="IPR029225">
    <property type="entry name" value="Nse4_Nse3-bd"/>
</dbReference>
<dbReference type="InterPro" id="IPR014854">
    <property type="entry name" value="Nse4_C"/>
</dbReference>
<dbReference type="Pfam" id="PF15412">
    <property type="entry name" value="Nse4-Nse3_bdg"/>
    <property type="match status" value="1"/>
</dbReference>
<feature type="domain" description="Nse4/EID protein Nse3/MAGE-binding" evidence="10">
    <location>
        <begin position="87"/>
        <end position="125"/>
    </location>
</feature>
<evidence type="ECO:0000256" key="1">
    <source>
        <dbReference type="ARBA" id="ARBA00004123"/>
    </source>
</evidence>
<keyword evidence="3 7" id="KW-0227">DNA damage</keyword>
<protein>
    <recommendedName>
        <fullName evidence="7">Non-structural maintenance of chromosomes element 4</fullName>
    </recommendedName>
</protein>
<dbReference type="PANTHER" id="PTHR16140:SF0">
    <property type="entry name" value="NON-STRUCTURAL MAINTENANCE OF CHROMOSOMES ELEMENT 4"/>
    <property type="match status" value="1"/>
</dbReference>
<evidence type="ECO:0000256" key="7">
    <source>
        <dbReference type="RuleBase" id="RU365071"/>
    </source>
</evidence>
<dbReference type="GO" id="GO:0005634">
    <property type="term" value="C:nucleus"/>
    <property type="evidence" value="ECO:0007669"/>
    <property type="project" value="UniProtKB-SubCell"/>
</dbReference>
<dbReference type="EMBL" id="JAEPRD010000052">
    <property type="protein sequence ID" value="KAG2203354.1"/>
    <property type="molecule type" value="Genomic_DNA"/>
</dbReference>
<evidence type="ECO:0000256" key="4">
    <source>
        <dbReference type="ARBA" id="ARBA00023172"/>
    </source>
</evidence>
<keyword evidence="5 7" id="KW-0234">DNA repair</keyword>
<evidence type="ECO:0000256" key="6">
    <source>
        <dbReference type="ARBA" id="ARBA00023242"/>
    </source>
</evidence>
<feature type="domain" description="Non-structural maintenance of chromosome element 4 C-terminal" evidence="9">
    <location>
        <begin position="220"/>
        <end position="306"/>
    </location>
</feature>
<comment type="caution">
    <text evidence="11">The sequence shown here is derived from an EMBL/GenBank/DDBJ whole genome shotgun (WGS) entry which is preliminary data.</text>
</comment>
<comment type="subcellular location">
    <subcellularLocation>
        <location evidence="1 7">Nucleus</location>
    </subcellularLocation>
</comment>
<keyword evidence="4 7" id="KW-0233">DNA recombination</keyword>
<evidence type="ECO:0000259" key="10">
    <source>
        <dbReference type="Pfam" id="PF15412"/>
    </source>
</evidence>
<evidence type="ECO:0000313" key="11">
    <source>
        <dbReference type="EMBL" id="KAG2203354.1"/>
    </source>
</evidence>
<reference evidence="11" key="1">
    <citation type="submission" date="2020-12" db="EMBL/GenBank/DDBJ databases">
        <title>Metabolic potential, ecology and presence of endohyphal bacteria is reflected in genomic diversity of Mucoromycotina.</title>
        <authorList>
            <person name="Muszewska A."/>
            <person name="Okrasinska A."/>
            <person name="Steczkiewicz K."/>
            <person name="Drgas O."/>
            <person name="Orlowska M."/>
            <person name="Perlinska-Lenart U."/>
            <person name="Aleksandrzak-Piekarczyk T."/>
            <person name="Szatraj K."/>
            <person name="Zielenkiewicz U."/>
            <person name="Pilsyk S."/>
            <person name="Malc E."/>
            <person name="Mieczkowski P."/>
            <person name="Kruszewska J.S."/>
            <person name="Biernat P."/>
            <person name="Pawlowska J."/>
        </authorList>
    </citation>
    <scope>NUCLEOTIDE SEQUENCE</scope>
    <source>
        <strain evidence="11">WA0000017839</strain>
    </source>
</reference>
<evidence type="ECO:0000256" key="2">
    <source>
        <dbReference type="ARBA" id="ARBA00008997"/>
    </source>
</evidence>
<evidence type="ECO:0000256" key="8">
    <source>
        <dbReference type="SAM" id="MobiDB-lite"/>
    </source>
</evidence>
<dbReference type="GO" id="GO:0006281">
    <property type="term" value="P:DNA repair"/>
    <property type="evidence" value="ECO:0007669"/>
    <property type="project" value="UniProtKB-UniRule"/>
</dbReference>
<evidence type="ECO:0000313" key="12">
    <source>
        <dbReference type="Proteomes" id="UP000603453"/>
    </source>
</evidence>
<dbReference type="GO" id="GO:0006310">
    <property type="term" value="P:DNA recombination"/>
    <property type="evidence" value="ECO:0007669"/>
    <property type="project" value="UniProtKB-UniRule"/>
</dbReference>
<evidence type="ECO:0000256" key="5">
    <source>
        <dbReference type="ARBA" id="ARBA00023204"/>
    </source>
</evidence>
<sequence length="322" mass="36574">MGNSKDQGLRQVEELLRKDIDTSQYDPNQSEDERRLLRSQYRDLQEQTFEKRRELVAQDSGDGLLKVLSQSNTLFSQVRNTQEAILDSRFMVLASDLNSQKAQNINIGQDTEVNLDEFVAKVITTSSEGPKHIHDVSLDWEYIGKKASTFGKRAYTMDFMLGPLSVQRKESKRVRTGKLSKNKDDLVMPAQLKEGDIQKQENETSNNVNNIYKTLSELGPINYFKFVTNPDSFSQTVENIFYVSFLARTGVAGISTATGQPILEIKKPQDDSNMEDMVSKKQIIMGIDIKDWKDIIDTYQITSSCIPTRPIKENGTSTSGWY</sequence>
<dbReference type="Pfam" id="PF08743">
    <property type="entry name" value="Nse4_C"/>
    <property type="match status" value="1"/>
</dbReference>
<evidence type="ECO:0000259" key="9">
    <source>
        <dbReference type="Pfam" id="PF08743"/>
    </source>
</evidence>
<dbReference type="InterPro" id="IPR027786">
    <property type="entry name" value="Nse4/EID"/>
</dbReference>
<dbReference type="GO" id="GO:0030915">
    <property type="term" value="C:Smc5-Smc6 complex"/>
    <property type="evidence" value="ECO:0007669"/>
    <property type="project" value="UniProtKB-UniRule"/>
</dbReference>
<name>A0A8H7R2K7_9FUNG</name>
<dbReference type="PANTHER" id="PTHR16140">
    <property type="entry name" value="NON-STRUCTURAL MAINTENANCE OF CHROMOSOMES ELEMENT 4"/>
    <property type="match status" value="1"/>
</dbReference>
<dbReference type="AlphaFoldDB" id="A0A8H7R2K7"/>
<keyword evidence="6 7" id="KW-0539">Nucleus</keyword>
<gene>
    <name evidence="11" type="ORF">INT47_010052</name>
</gene>